<feature type="region of interest" description="Disordered" evidence="1">
    <location>
        <begin position="450"/>
        <end position="490"/>
    </location>
</feature>
<feature type="region of interest" description="Disordered" evidence="1">
    <location>
        <begin position="227"/>
        <end position="251"/>
    </location>
</feature>
<sequence>MTWRDDTFAEFEKGEVKGVSVAADGSVTLSQAVEEYADTKALHVWALARDAQGNLYAGTGNEGKVFRIGPDRKVDLAGALPDARIVHALAVDAEGAVYAGTSPGGRIYRIAPGKAPALVCSTGARYVWALALTPKGDLYAATGGGGKVLRISPDGKVTEVGTSSDEHVVSLTAGQDGTLYAGTEGSGLVYRVSGGRMQVLYDAPEREVRGLAVGRDGTLYAGAMSGAVRLEEGKEEPPRPRPEGASTEERSGLYRISPSGAVLKLWESGQPLLLAALMDGDGRVLLATGDKGMFYRVGDDGAAAVVARFEETQPLAVCAGREGDVFVGMGGAGKVYRMWKGAGTEGTYISRRYDFGSGARWGKIAWRAEAPAGTAVSVQTRSGNAEKSDDGWSEWSADLRDASGSPIPSPPARFLQYRVRLSSTTPGIAPVLREATLTGLQENLRPTIASLDVLPPGRGRPSPEGGPPPQRAPQGGGGGNPKPGPAAKQGVTAVQWAAGDPNGDELSYALYVRGIDETGWRLIEKDLKTTSYPWNTESTPDGPTLIRVVASDRPDNPEPLALTAERVSEPFEVDNTPPRLTSLKALPDGAGAFRVEGEASDETSPLKRGEYAVDSGDWNAFFPSDGIFDSRTEPFSFRVTGPSEGGHVVLVRVTDALDNVGVGKVVIRTGTK</sequence>
<proteinExistence type="predicted"/>
<accession>A0A1F6CCP0</accession>
<comment type="caution">
    <text evidence="2">The sequence shown here is derived from an EMBL/GenBank/DDBJ whole genome shotgun (WGS) entry which is preliminary data.</text>
</comment>
<feature type="compositionally biased region" description="Basic and acidic residues" evidence="1">
    <location>
        <begin position="229"/>
        <end position="251"/>
    </location>
</feature>
<name>A0A1F6CCP0_HANXR</name>
<dbReference type="Gene3D" id="2.80.10.50">
    <property type="match status" value="1"/>
</dbReference>
<evidence type="ECO:0000313" key="3">
    <source>
        <dbReference type="Proteomes" id="UP000178606"/>
    </source>
</evidence>
<evidence type="ECO:0000256" key="1">
    <source>
        <dbReference type="SAM" id="MobiDB-lite"/>
    </source>
</evidence>
<dbReference type="Proteomes" id="UP000178606">
    <property type="component" value="Unassembled WGS sequence"/>
</dbReference>
<dbReference type="PANTHER" id="PTHR40274">
    <property type="entry name" value="VIRGINIAMYCIN B LYASE"/>
    <property type="match status" value="1"/>
</dbReference>
<dbReference type="EMBL" id="MFKF01000279">
    <property type="protein sequence ID" value="OGG46939.1"/>
    <property type="molecule type" value="Genomic_DNA"/>
</dbReference>
<feature type="region of interest" description="Disordered" evidence="1">
    <location>
        <begin position="379"/>
        <end position="409"/>
    </location>
</feature>
<evidence type="ECO:0000313" key="2">
    <source>
        <dbReference type="EMBL" id="OGG46939.1"/>
    </source>
</evidence>
<gene>
    <name evidence="2" type="ORF">A3F84_21000</name>
</gene>
<dbReference type="Gene3D" id="2.130.10.10">
    <property type="entry name" value="YVTN repeat-like/Quinoprotein amine dehydrogenase"/>
    <property type="match status" value="1"/>
</dbReference>
<organism evidence="2 3">
    <name type="scientific">Handelsmanbacteria sp. (strain RIFCSPLOWO2_12_FULL_64_10)</name>
    <dbReference type="NCBI Taxonomy" id="1817868"/>
    <lineage>
        <taxon>Bacteria</taxon>
        <taxon>Candidatus Handelsmaniibacteriota</taxon>
    </lineage>
</organism>
<evidence type="ECO:0008006" key="4">
    <source>
        <dbReference type="Google" id="ProtNLM"/>
    </source>
</evidence>
<protein>
    <recommendedName>
        <fullName evidence="4">Fibronectin type-III domain-containing protein</fullName>
    </recommendedName>
</protein>
<reference evidence="2 3" key="1">
    <citation type="journal article" date="2016" name="Nat. Commun.">
        <title>Thousands of microbial genomes shed light on interconnected biogeochemical processes in an aquifer system.</title>
        <authorList>
            <person name="Anantharaman K."/>
            <person name="Brown C.T."/>
            <person name="Hug L.A."/>
            <person name="Sharon I."/>
            <person name="Castelle C.J."/>
            <person name="Probst A.J."/>
            <person name="Thomas B.C."/>
            <person name="Singh A."/>
            <person name="Wilkins M.J."/>
            <person name="Karaoz U."/>
            <person name="Brodie E.L."/>
            <person name="Williams K.H."/>
            <person name="Hubbard S.S."/>
            <person name="Banfield J.F."/>
        </authorList>
    </citation>
    <scope>NUCLEOTIDE SEQUENCE [LARGE SCALE GENOMIC DNA]</scope>
    <source>
        <strain evidence="3">RIFCSPLOWO2_12_FULL_64_10</strain>
    </source>
</reference>
<dbReference type="InterPro" id="IPR051344">
    <property type="entry name" value="Vgb"/>
</dbReference>
<dbReference type="InterPro" id="IPR015943">
    <property type="entry name" value="WD40/YVTN_repeat-like_dom_sf"/>
</dbReference>
<dbReference type="AlphaFoldDB" id="A0A1F6CCP0"/>
<dbReference type="SUPFAM" id="SSF63829">
    <property type="entry name" value="Calcium-dependent phosphotriesterase"/>
    <property type="match status" value="1"/>
</dbReference>
<dbReference type="PANTHER" id="PTHR40274:SF3">
    <property type="entry name" value="VIRGINIAMYCIN B LYASE"/>
    <property type="match status" value="1"/>
</dbReference>